<dbReference type="GO" id="GO:0003723">
    <property type="term" value="F:RNA binding"/>
    <property type="evidence" value="ECO:0007669"/>
    <property type="project" value="TreeGrafter"/>
</dbReference>
<dbReference type="InterPro" id="IPR036869">
    <property type="entry name" value="J_dom_sf"/>
</dbReference>
<dbReference type="InterPro" id="IPR014756">
    <property type="entry name" value="Ig_E-set"/>
</dbReference>
<proteinExistence type="predicted"/>
<dbReference type="Gene3D" id="1.10.287.110">
    <property type="entry name" value="DnaJ domain"/>
    <property type="match status" value="1"/>
</dbReference>
<protein>
    <submittedName>
        <fullName evidence="4">LAMI_0F03840g1_1</fullName>
    </submittedName>
</protein>
<accession>A0A1G4JXH4</accession>
<name>A0A1G4JXH4_9SACH</name>
<dbReference type="OrthoDB" id="1734229at2759"/>
<dbReference type="SMART" id="SM00271">
    <property type="entry name" value="DnaJ"/>
    <property type="match status" value="1"/>
</dbReference>
<dbReference type="SUPFAM" id="SSF81296">
    <property type="entry name" value="E set domains"/>
    <property type="match status" value="1"/>
</dbReference>
<sequence>MPQSYDYDEKAETWPFFAMAVLVVVLLPLTLMQIYELFNSQKEEKFGEQTSTLNELNQVLVPQSIKKFRAKYKVKKSGVWSKKTLIVCLGWCLVAVIWKTIDSNEAVREAASTIFDPYLLLDISTSATEKEIRSAYRKLSIKFHPDKVAKNLSEQQRAVLEEQYVLITKAYKALTDEVTRENYLQYGHPDGPQATSHGIALPRFLVESSASPFVVVGYIALLGLILPIFVSRWWSRTQSVTKKGIHVKTASYFADRLFNFKPSQVVTSDLILDWLSNAEEYKIMYPHLGPKVFRNLLNDHLQRASNGEDLNEIKLRVVAKTHSLLFGLLDVSTNFRNTEISLAAIDTFKSIVQATPVSPESQIFQLPNVDQKRFSEGSVDDVRTLGKLFTYDEKKIGQILGISDESRLQETLKVASFIPRLKLLKAEFKVPGETVVTPESIPHIALKVLVVSPKHKAFPPSKFPQVFFEEEQDFEAQKDPFASALEQPPVPQTFAPLFPVERTGGWCALVMLQKDGKVIQTPLVVDRLSFSNLDNDFDKREIKDVEASFKPENWVVGTIKIPFSQPAPPQNGDYFFRVVLKSTEYFGSDLDFTLPMMVRDPPSEADSDKQYDDDSESDSDGEGDDDEDEDDLDEENDSDYTDIDTDTDGEEEKSLVN</sequence>
<gene>
    <name evidence="4" type="ORF">LAMI_0F03840G</name>
</gene>
<evidence type="ECO:0000259" key="3">
    <source>
        <dbReference type="PROSITE" id="PS50076"/>
    </source>
</evidence>
<dbReference type="STRING" id="1230905.A0A1G4JXH4"/>
<feature type="transmembrane region" description="Helical" evidence="2">
    <location>
        <begin position="213"/>
        <end position="234"/>
    </location>
</feature>
<dbReference type="GO" id="GO:0006614">
    <property type="term" value="P:SRP-dependent cotranslational protein targeting to membrane"/>
    <property type="evidence" value="ECO:0007669"/>
    <property type="project" value="TreeGrafter"/>
</dbReference>
<dbReference type="Proteomes" id="UP000191024">
    <property type="component" value="Chromosome F"/>
</dbReference>
<dbReference type="EMBL" id="LT598467">
    <property type="protein sequence ID" value="SCU95798.1"/>
    <property type="molecule type" value="Genomic_DNA"/>
</dbReference>
<dbReference type="InterPro" id="IPR001623">
    <property type="entry name" value="DnaJ_domain"/>
</dbReference>
<evidence type="ECO:0000256" key="1">
    <source>
        <dbReference type="SAM" id="MobiDB-lite"/>
    </source>
</evidence>
<dbReference type="FunFam" id="1.10.287.110:FF:000114">
    <property type="entry name" value="SEC63 isoform 5"/>
    <property type="match status" value="1"/>
</dbReference>
<evidence type="ECO:0000313" key="4">
    <source>
        <dbReference type="EMBL" id="SCU95798.1"/>
    </source>
</evidence>
<dbReference type="GO" id="GO:0006620">
    <property type="term" value="P:post-translational protein targeting to endoplasmic reticulum membrane"/>
    <property type="evidence" value="ECO:0007669"/>
    <property type="project" value="TreeGrafter"/>
</dbReference>
<organism evidence="4 5">
    <name type="scientific">Lachancea mirantina</name>
    <dbReference type="NCBI Taxonomy" id="1230905"/>
    <lineage>
        <taxon>Eukaryota</taxon>
        <taxon>Fungi</taxon>
        <taxon>Dikarya</taxon>
        <taxon>Ascomycota</taxon>
        <taxon>Saccharomycotina</taxon>
        <taxon>Saccharomycetes</taxon>
        <taxon>Saccharomycetales</taxon>
        <taxon>Saccharomycetaceae</taxon>
        <taxon>Lachancea</taxon>
    </lineage>
</organism>
<dbReference type="PROSITE" id="PS50076">
    <property type="entry name" value="DNAJ_2"/>
    <property type="match status" value="1"/>
</dbReference>
<dbReference type="SUPFAM" id="SSF158702">
    <property type="entry name" value="Sec63 N-terminal domain-like"/>
    <property type="match status" value="1"/>
</dbReference>
<dbReference type="PANTHER" id="PTHR24075:SF0">
    <property type="entry name" value="TRANSLOCATION PROTEIN SEC63 HOMOLOG"/>
    <property type="match status" value="1"/>
</dbReference>
<keyword evidence="5" id="KW-1185">Reference proteome</keyword>
<dbReference type="GO" id="GO:0031207">
    <property type="term" value="C:Sec62/Sec63 complex"/>
    <property type="evidence" value="ECO:0007669"/>
    <property type="project" value="TreeGrafter"/>
</dbReference>
<feature type="domain" description="J" evidence="3">
    <location>
        <begin position="116"/>
        <end position="187"/>
    </location>
</feature>
<dbReference type="AlphaFoldDB" id="A0A1G4JXH4"/>
<dbReference type="PANTHER" id="PTHR24075">
    <property type="entry name" value="SEC63 DOMAIN-CONTAINING"/>
    <property type="match status" value="1"/>
</dbReference>
<feature type="compositionally biased region" description="Acidic residues" evidence="1">
    <location>
        <begin position="613"/>
        <end position="651"/>
    </location>
</feature>
<keyword evidence="2" id="KW-1133">Transmembrane helix</keyword>
<keyword evidence="2" id="KW-0472">Membrane</keyword>
<reference evidence="5" key="1">
    <citation type="submission" date="2016-03" db="EMBL/GenBank/DDBJ databases">
        <authorList>
            <person name="Devillers H."/>
        </authorList>
    </citation>
    <scope>NUCLEOTIDE SEQUENCE [LARGE SCALE GENOMIC DNA]</scope>
</reference>
<dbReference type="CDD" id="cd06257">
    <property type="entry name" value="DnaJ"/>
    <property type="match status" value="1"/>
</dbReference>
<evidence type="ECO:0000313" key="5">
    <source>
        <dbReference type="Proteomes" id="UP000191024"/>
    </source>
</evidence>
<dbReference type="Gene3D" id="2.60.40.150">
    <property type="entry name" value="C2 domain"/>
    <property type="match status" value="1"/>
</dbReference>
<dbReference type="SUPFAM" id="SSF46565">
    <property type="entry name" value="Chaperone J-domain"/>
    <property type="match status" value="1"/>
</dbReference>
<evidence type="ECO:0000256" key="2">
    <source>
        <dbReference type="SAM" id="Phobius"/>
    </source>
</evidence>
<dbReference type="Pfam" id="PF00226">
    <property type="entry name" value="DnaJ"/>
    <property type="match status" value="1"/>
</dbReference>
<feature type="region of interest" description="Disordered" evidence="1">
    <location>
        <begin position="596"/>
        <end position="657"/>
    </location>
</feature>
<dbReference type="PRINTS" id="PR00625">
    <property type="entry name" value="JDOMAIN"/>
</dbReference>
<keyword evidence="2" id="KW-0812">Transmembrane</keyword>
<feature type="transmembrane region" description="Helical" evidence="2">
    <location>
        <begin position="14"/>
        <end position="35"/>
    </location>
</feature>
<dbReference type="InterPro" id="IPR035892">
    <property type="entry name" value="C2_domain_sf"/>
</dbReference>
<dbReference type="GO" id="GO:0008320">
    <property type="term" value="F:protein transmembrane transporter activity"/>
    <property type="evidence" value="ECO:0007669"/>
    <property type="project" value="TreeGrafter"/>
</dbReference>